<gene>
    <name evidence="5" type="ORF">Acr_03g0019550</name>
</gene>
<dbReference type="PROSITE" id="PS51846">
    <property type="entry name" value="CNNM"/>
    <property type="match status" value="1"/>
</dbReference>
<feature type="region of interest" description="Disordered" evidence="2">
    <location>
        <begin position="230"/>
        <end position="251"/>
    </location>
</feature>
<protein>
    <submittedName>
        <fullName evidence="5">CBS domain protein with a domain protein</fullName>
    </submittedName>
</protein>
<proteinExistence type="predicted"/>
<evidence type="ECO:0000256" key="1">
    <source>
        <dbReference type="PROSITE-ProRule" id="PRU01193"/>
    </source>
</evidence>
<dbReference type="GO" id="GO:0010960">
    <property type="term" value="P:magnesium ion homeostasis"/>
    <property type="evidence" value="ECO:0007669"/>
    <property type="project" value="InterPro"/>
</dbReference>
<dbReference type="GO" id="GO:0030026">
    <property type="term" value="P:intracellular manganese ion homeostasis"/>
    <property type="evidence" value="ECO:0007669"/>
    <property type="project" value="TreeGrafter"/>
</dbReference>
<feature type="region of interest" description="Disordered" evidence="2">
    <location>
        <begin position="381"/>
        <end position="411"/>
    </location>
</feature>
<comment type="caution">
    <text evidence="5">The sequence shown here is derived from an EMBL/GenBank/DDBJ whole genome shotgun (WGS) entry which is preliminary data.</text>
</comment>
<keyword evidence="6" id="KW-1185">Reference proteome</keyword>
<dbReference type="InterPro" id="IPR046342">
    <property type="entry name" value="CBS_dom_sf"/>
</dbReference>
<dbReference type="GO" id="GO:0016020">
    <property type="term" value="C:membrane"/>
    <property type="evidence" value="ECO:0007669"/>
    <property type="project" value="UniProtKB-UniRule"/>
</dbReference>
<dbReference type="InterPro" id="IPR002550">
    <property type="entry name" value="CNNM"/>
</dbReference>
<keyword evidence="1 3" id="KW-1133">Transmembrane helix</keyword>
<name>A0A7J0EFD7_9ERIC</name>
<feature type="compositionally biased region" description="Polar residues" evidence="2">
    <location>
        <begin position="390"/>
        <end position="400"/>
    </location>
</feature>
<keyword evidence="1 3" id="KW-0812">Transmembrane</keyword>
<dbReference type="EMBL" id="BJWL01000003">
    <property type="protein sequence ID" value="GFY85181.1"/>
    <property type="molecule type" value="Genomic_DNA"/>
</dbReference>
<dbReference type="Pfam" id="PF01595">
    <property type="entry name" value="CNNM"/>
    <property type="match status" value="1"/>
</dbReference>
<evidence type="ECO:0000256" key="3">
    <source>
        <dbReference type="SAM" id="Phobius"/>
    </source>
</evidence>
<dbReference type="PANTHER" id="PTHR12064">
    <property type="entry name" value="METAL TRANSPORTER CNNM"/>
    <property type="match status" value="1"/>
</dbReference>
<evidence type="ECO:0000313" key="6">
    <source>
        <dbReference type="Proteomes" id="UP000585474"/>
    </source>
</evidence>
<organism evidence="5 6">
    <name type="scientific">Actinidia rufa</name>
    <dbReference type="NCBI Taxonomy" id="165716"/>
    <lineage>
        <taxon>Eukaryota</taxon>
        <taxon>Viridiplantae</taxon>
        <taxon>Streptophyta</taxon>
        <taxon>Embryophyta</taxon>
        <taxon>Tracheophyta</taxon>
        <taxon>Spermatophyta</taxon>
        <taxon>Magnoliopsida</taxon>
        <taxon>eudicotyledons</taxon>
        <taxon>Gunneridae</taxon>
        <taxon>Pentapetalae</taxon>
        <taxon>asterids</taxon>
        <taxon>Ericales</taxon>
        <taxon>Actinidiaceae</taxon>
        <taxon>Actinidia</taxon>
    </lineage>
</organism>
<feature type="transmembrane region" description="Helical" evidence="3">
    <location>
        <begin position="37"/>
        <end position="64"/>
    </location>
</feature>
<feature type="transmembrane region" description="Helical" evidence="3">
    <location>
        <begin position="94"/>
        <end position="113"/>
    </location>
</feature>
<dbReference type="Proteomes" id="UP000585474">
    <property type="component" value="Unassembled WGS sequence"/>
</dbReference>
<dbReference type="Gene3D" id="3.10.580.10">
    <property type="entry name" value="CBS-domain"/>
    <property type="match status" value="1"/>
</dbReference>
<keyword evidence="1 3" id="KW-0472">Membrane</keyword>
<dbReference type="InterPro" id="IPR045095">
    <property type="entry name" value="ACDP"/>
</dbReference>
<reference evidence="5 6" key="1">
    <citation type="submission" date="2019-07" db="EMBL/GenBank/DDBJ databases">
        <title>De Novo Assembly of kiwifruit Actinidia rufa.</title>
        <authorList>
            <person name="Sugita-Konishi S."/>
            <person name="Sato K."/>
            <person name="Mori E."/>
            <person name="Abe Y."/>
            <person name="Kisaki G."/>
            <person name="Hamano K."/>
            <person name="Suezawa K."/>
            <person name="Otani M."/>
            <person name="Fukuda T."/>
            <person name="Manabe T."/>
            <person name="Gomi K."/>
            <person name="Tabuchi M."/>
            <person name="Akimitsu K."/>
            <person name="Kataoka I."/>
        </authorList>
    </citation>
    <scope>NUCLEOTIDE SEQUENCE [LARGE SCALE GENOMIC DNA]</scope>
    <source>
        <strain evidence="6">cv. Fuchu</strain>
    </source>
</reference>
<feature type="region of interest" description="Disordered" evidence="2">
    <location>
        <begin position="275"/>
        <end position="299"/>
    </location>
</feature>
<sequence length="411" mass="44689">MTMHLINAVVVARMAARGLEAVESGGIEFGSVSWFLYAGLSCFLVVFAGIMSGLTLGLMSLGLVDLEILQRSGTSAEKKQAAAILPVVQKQHQLLVTLLLCNACAMEALPIYLDKLFNQYVAIVLSVTFVLAFGEILDYALGHNEALFRRAQLKALVSIHGLETTIISGALDLTEKVKSLLTVRPETETPVSAVSIRRIPRVPADMPLYDILNEFQKGSSHMAAVVKTKGKNKIPPSSVNEEKPEENKVASGYSQLTTPLLLKQDEKPESVVVDIEKASRPSTISRQTSSQHNDAGANGLPHLSDDIEDGEVIGIITLEDVFEELLQEEIVEMRQMNLLMYIKVAAEKGKIMNYKTLFLFCRIRVAAAAAASSVARAPSIRRLTGHKGVGSQSKQGQTPKKSTEEDSNSTR</sequence>
<feature type="domain" description="CNNM transmembrane" evidence="4">
    <location>
        <begin position="30"/>
        <end position="137"/>
    </location>
</feature>
<feature type="transmembrane region" description="Helical" evidence="3">
    <location>
        <begin position="119"/>
        <end position="141"/>
    </location>
</feature>
<dbReference type="PANTHER" id="PTHR12064:SF93">
    <property type="entry name" value="CNNM TRANSMEMBRANE DOMAIN-CONTAINING PROTEIN"/>
    <property type="match status" value="1"/>
</dbReference>
<accession>A0A7J0EFD7</accession>
<evidence type="ECO:0000313" key="5">
    <source>
        <dbReference type="EMBL" id="GFY85181.1"/>
    </source>
</evidence>
<dbReference type="GO" id="GO:0005737">
    <property type="term" value="C:cytoplasm"/>
    <property type="evidence" value="ECO:0007669"/>
    <property type="project" value="TreeGrafter"/>
</dbReference>
<dbReference type="AlphaFoldDB" id="A0A7J0EFD7"/>
<evidence type="ECO:0000259" key="4">
    <source>
        <dbReference type="PROSITE" id="PS51846"/>
    </source>
</evidence>
<feature type="compositionally biased region" description="Polar residues" evidence="2">
    <location>
        <begin position="280"/>
        <end position="293"/>
    </location>
</feature>
<dbReference type="FunFam" id="3.10.580.10:FF:000042">
    <property type="entry name" value="DUF21 domain-containing protein isoform A"/>
    <property type="match status" value="1"/>
</dbReference>
<evidence type="ECO:0000256" key="2">
    <source>
        <dbReference type="SAM" id="MobiDB-lite"/>
    </source>
</evidence>
<dbReference type="SUPFAM" id="SSF54631">
    <property type="entry name" value="CBS-domain pair"/>
    <property type="match status" value="1"/>
</dbReference>
<dbReference type="OrthoDB" id="5353557at2759"/>